<gene>
    <name evidence="2" type="ORF">H9627_06005</name>
</gene>
<accession>A0A8I0LFK2</accession>
<dbReference type="Proteomes" id="UP000650224">
    <property type="component" value="Unassembled WGS sequence"/>
</dbReference>
<dbReference type="AlphaFoldDB" id="A0A8I0LFK2"/>
<evidence type="ECO:0000313" key="2">
    <source>
        <dbReference type="EMBL" id="MBD8029884.1"/>
    </source>
</evidence>
<evidence type="ECO:0000256" key="1">
    <source>
        <dbReference type="SAM" id="MobiDB-lite"/>
    </source>
</evidence>
<comment type="caution">
    <text evidence="2">The sequence shown here is derived from an EMBL/GenBank/DDBJ whole genome shotgun (WGS) entry which is preliminary data.</text>
</comment>
<reference evidence="2 3" key="1">
    <citation type="submission" date="2020-08" db="EMBL/GenBank/DDBJ databases">
        <title>A Genomic Blueprint of the Chicken Gut Microbiome.</title>
        <authorList>
            <person name="Gilroy R."/>
            <person name="Ravi A."/>
            <person name="Getino M."/>
            <person name="Pursley I."/>
            <person name="Horton D.L."/>
            <person name="Alikhan N.-F."/>
            <person name="Baker D."/>
            <person name="Gharbi K."/>
            <person name="Hall N."/>
            <person name="Watson M."/>
            <person name="Adriaenssens E.M."/>
            <person name="Foster-Nyarko E."/>
            <person name="Jarju S."/>
            <person name="Secka A."/>
            <person name="Antonio M."/>
            <person name="Oren A."/>
            <person name="Chaudhuri R."/>
            <person name="La Ragione R.M."/>
            <person name="Hildebrand F."/>
            <person name="Pallen M.J."/>
        </authorList>
    </citation>
    <scope>NUCLEOTIDE SEQUENCE [LARGE SCALE GENOMIC DNA]</scope>
    <source>
        <strain evidence="2 3">Sa1YVA5</strain>
    </source>
</reference>
<organism evidence="2 3">
    <name type="scientific">Corynebacterium gallinarum</name>
    <dbReference type="NCBI Taxonomy" id="2762214"/>
    <lineage>
        <taxon>Bacteria</taxon>
        <taxon>Bacillati</taxon>
        <taxon>Actinomycetota</taxon>
        <taxon>Actinomycetes</taxon>
        <taxon>Mycobacteriales</taxon>
        <taxon>Corynebacteriaceae</taxon>
        <taxon>Corynebacterium</taxon>
    </lineage>
</organism>
<dbReference type="RefSeq" id="WP_191733102.1">
    <property type="nucleotide sequence ID" value="NZ_JACSPR010000003.1"/>
</dbReference>
<keyword evidence="3" id="KW-1185">Reference proteome</keyword>
<name>A0A8I0LFK2_9CORY</name>
<sequence>MTKTQLDSHFSEVSEEPPSTVQDTGLPLHPEVRGATGIIQDLSTASTMVTVLVGEDSDPEDFPALISGAASSARILGMDELHVIAPARHLPKLAVAAAEIADALPETFQFCEAETRAHEHPEDATVLTAESVLSLGRKLAESQPES</sequence>
<protein>
    <submittedName>
        <fullName evidence="2">Uncharacterized protein</fullName>
    </submittedName>
</protein>
<proteinExistence type="predicted"/>
<evidence type="ECO:0000313" key="3">
    <source>
        <dbReference type="Proteomes" id="UP000650224"/>
    </source>
</evidence>
<dbReference type="EMBL" id="JACSPR010000003">
    <property type="protein sequence ID" value="MBD8029884.1"/>
    <property type="molecule type" value="Genomic_DNA"/>
</dbReference>
<feature type="region of interest" description="Disordered" evidence="1">
    <location>
        <begin position="1"/>
        <end position="27"/>
    </location>
</feature>